<organism evidence="2 3">
    <name type="scientific">Shimia sagamensis</name>
    <dbReference type="NCBI Taxonomy" id="1566352"/>
    <lineage>
        <taxon>Bacteria</taxon>
        <taxon>Pseudomonadati</taxon>
        <taxon>Pseudomonadota</taxon>
        <taxon>Alphaproteobacteria</taxon>
        <taxon>Rhodobacterales</taxon>
        <taxon>Roseobacteraceae</taxon>
    </lineage>
</organism>
<reference evidence="2 3" key="1">
    <citation type="submission" date="2017-05" db="EMBL/GenBank/DDBJ databases">
        <authorList>
            <person name="Varghese N."/>
            <person name="Submissions S."/>
        </authorList>
    </citation>
    <scope>NUCLEOTIDE SEQUENCE [LARGE SCALE GENOMIC DNA]</scope>
    <source>
        <strain evidence="2 3">DSM 29734</strain>
    </source>
</reference>
<keyword evidence="3" id="KW-1185">Reference proteome</keyword>
<keyword evidence="1" id="KW-0732">Signal</keyword>
<accession>A0ABY1NK88</accession>
<proteinExistence type="predicted"/>
<dbReference type="RefSeq" id="WP_283424994.1">
    <property type="nucleotide sequence ID" value="NZ_FXTY01000002.1"/>
</dbReference>
<gene>
    <name evidence="2" type="ORF">SAMN06265373_102236</name>
</gene>
<dbReference type="EMBL" id="FXTY01000002">
    <property type="protein sequence ID" value="SMP11127.1"/>
    <property type="molecule type" value="Genomic_DNA"/>
</dbReference>
<evidence type="ECO:0000313" key="3">
    <source>
        <dbReference type="Proteomes" id="UP001157961"/>
    </source>
</evidence>
<comment type="caution">
    <text evidence="2">The sequence shown here is derived from an EMBL/GenBank/DDBJ whole genome shotgun (WGS) entry which is preliminary data.</text>
</comment>
<protein>
    <recommendedName>
        <fullName evidence="4">Argininosuccinate lyase</fullName>
    </recommendedName>
</protein>
<feature type="signal peptide" evidence="1">
    <location>
        <begin position="1"/>
        <end position="20"/>
    </location>
</feature>
<feature type="chain" id="PRO_5047310942" description="Argininosuccinate lyase" evidence="1">
    <location>
        <begin position="21"/>
        <end position="106"/>
    </location>
</feature>
<dbReference type="Proteomes" id="UP001157961">
    <property type="component" value="Unassembled WGS sequence"/>
</dbReference>
<name>A0ABY1NK88_9RHOB</name>
<evidence type="ECO:0000256" key="1">
    <source>
        <dbReference type="SAM" id="SignalP"/>
    </source>
</evidence>
<evidence type="ECO:0000313" key="2">
    <source>
        <dbReference type="EMBL" id="SMP11127.1"/>
    </source>
</evidence>
<sequence>MKLKFLALFATTFCATSATAEDLYFLLTNESSAAVTAFHVSTSSSENWEENLIDGGYLDSGYEINVRIADGQTTCVYDVLAEFADGATLEDYNLDLCEMGSYTFSD</sequence>
<evidence type="ECO:0008006" key="4">
    <source>
        <dbReference type="Google" id="ProtNLM"/>
    </source>
</evidence>